<gene>
    <name evidence="17" type="ORF">METZ01_LOCUS77636</name>
</gene>
<evidence type="ECO:0000256" key="10">
    <source>
        <dbReference type="ARBA" id="ARBA00022932"/>
    </source>
</evidence>
<dbReference type="InterPro" id="IPR019760">
    <property type="entry name" value="DNA-dir_DNA_pol_A_CS"/>
</dbReference>
<keyword evidence="11" id="KW-0238">DNA-binding</keyword>
<dbReference type="GO" id="GO:0003887">
    <property type="term" value="F:DNA-directed DNA polymerase activity"/>
    <property type="evidence" value="ECO:0007669"/>
    <property type="project" value="UniProtKB-KW"/>
</dbReference>
<evidence type="ECO:0000259" key="16">
    <source>
        <dbReference type="SMART" id="SM00482"/>
    </source>
</evidence>
<dbReference type="SUPFAM" id="SSF53098">
    <property type="entry name" value="Ribonuclease H-like"/>
    <property type="match status" value="1"/>
</dbReference>
<dbReference type="Pfam" id="PF01367">
    <property type="entry name" value="5_3_exonuc"/>
    <property type="match status" value="1"/>
</dbReference>
<dbReference type="InterPro" id="IPR036397">
    <property type="entry name" value="RNaseH_sf"/>
</dbReference>
<dbReference type="InterPro" id="IPR001098">
    <property type="entry name" value="DNA-dir_DNA_pol_A_palm_dom"/>
</dbReference>
<reference evidence="17" key="1">
    <citation type="submission" date="2018-05" db="EMBL/GenBank/DDBJ databases">
        <authorList>
            <person name="Lanie J.A."/>
            <person name="Ng W.-L."/>
            <person name="Kazmierczak K.M."/>
            <person name="Andrzejewski T.M."/>
            <person name="Davidsen T.M."/>
            <person name="Wayne K.J."/>
            <person name="Tettelin H."/>
            <person name="Glass J.I."/>
            <person name="Rusch D."/>
            <person name="Podicherti R."/>
            <person name="Tsui H.-C.T."/>
            <person name="Winkler M.E."/>
        </authorList>
    </citation>
    <scope>NUCLEOTIDE SEQUENCE</scope>
</reference>
<evidence type="ECO:0000256" key="7">
    <source>
        <dbReference type="ARBA" id="ARBA00022763"/>
    </source>
</evidence>
<dbReference type="InterPro" id="IPR029060">
    <property type="entry name" value="PIN-like_dom_sf"/>
</dbReference>
<dbReference type="InterPro" id="IPR036279">
    <property type="entry name" value="5-3_exonuclease_C_sf"/>
</dbReference>
<dbReference type="FunFam" id="1.10.150.20:FF:000002">
    <property type="entry name" value="DNA polymerase I"/>
    <property type="match status" value="1"/>
</dbReference>
<accession>A0A381U972</accession>
<dbReference type="PRINTS" id="PR00868">
    <property type="entry name" value="DNAPOLI"/>
</dbReference>
<dbReference type="SMART" id="SM00475">
    <property type="entry name" value="53EXOc"/>
    <property type="match status" value="1"/>
</dbReference>
<evidence type="ECO:0000256" key="8">
    <source>
        <dbReference type="ARBA" id="ARBA00022801"/>
    </source>
</evidence>
<protein>
    <recommendedName>
        <fullName evidence="2">DNA-directed DNA polymerase</fullName>
        <ecNumber evidence="2">2.7.7.7</ecNumber>
    </recommendedName>
</protein>
<evidence type="ECO:0000256" key="13">
    <source>
        <dbReference type="ARBA" id="ARBA00049244"/>
    </source>
</evidence>
<dbReference type="SUPFAM" id="SSF88723">
    <property type="entry name" value="PIN domain-like"/>
    <property type="match status" value="1"/>
</dbReference>
<dbReference type="Pfam" id="PF01612">
    <property type="entry name" value="DNA_pol_A_exo1"/>
    <property type="match status" value="1"/>
</dbReference>
<dbReference type="InterPro" id="IPR002562">
    <property type="entry name" value="3'-5'_exonuclease_dom"/>
</dbReference>
<dbReference type="SUPFAM" id="SSF56672">
    <property type="entry name" value="DNA/RNA polymerases"/>
    <property type="match status" value="1"/>
</dbReference>
<feature type="domain" description="5'-3' exonuclease" evidence="15">
    <location>
        <begin position="28"/>
        <end position="292"/>
    </location>
</feature>
<dbReference type="InterPro" id="IPR012337">
    <property type="entry name" value="RNaseH-like_sf"/>
</dbReference>
<evidence type="ECO:0000313" key="17">
    <source>
        <dbReference type="EMBL" id="SVA24782.1"/>
    </source>
</evidence>
<comment type="catalytic activity">
    <reaction evidence="13">
        <text>DNA(n) + a 2'-deoxyribonucleoside 5'-triphosphate = DNA(n+1) + diphosphate</text>
        <dbReference type="Rhea" id="RHEA:22508"/>
        <dbReference type="Rhea" id="RHEA-COMP:17339"/>
        <dbReference type="Rhea" id="RHEA-COMP:17340"/>
        <dbReference type="ChEBI" id="CHEBI:33019"/>
        <dbReference type="ChEBI" id="CHEBI:61560"/>
        <dbReference type="ChEBI" id="CHEBI:173112"/>
        <dbReference type="EC" id="2.7.7.7"/>
    </reaction>
</comment>
<keyword evidence="5" id="KW-0235">DNA replication</keyword>
<organism evidence="17">
    <name type="scientific">marine metagenome</name>
    <dbReference type="NCBI Taxonomy" id="408172"/>
    <lineage>
        <taxon>unclassified sequences</taxon>
        <taxon>metagenomes</taxon>
        <taxon>ecological metagenomes</taxon>
    </lineage>
</organism>
<dbReference type="Pfam" id="PF02739">
    <property type="entry name" value="5_3_exonuc_N"/>
    <property type="match status" value="1"/>
</dbReference>
<dbReference type="EMBL" id="UINC01005988">
    <property type="protein sequence ID" value="SVA24782.1"/>
    <property type="molecule type" value="Genomic_DNA"/>
</dbReference>
<dbReference type="Gene3D" id="3.30.420.10">
    <property type="entry name" value="Ribonuclease H-like superfamily/Ribonuclease H"/>
    <property type="match status" value="1"/>
</dbReference>
<dbReference type="Gene3D" id="3.30.70.370">
    <property type="match status" value="1"/>
</dbReference>
<evidence type="ECO:0000256" key="11">
    <source>
        <dbReference type="ARBA" id="ARBA00023125"/>
    </source>
</evidence>
<dbReference type="GO" id="GO:0003677">
    <property type="term" value="F:DNA binding"/>
    <property type="evidence" value="ECO:0007669"/>
    <property type="project" value="UniProtKB-KW"/>
</dbReference>
<dbReference type="CDD" id="cd06139">
    <property type="entry name" value="DNA_polA_I_Ecoli_like_exo"/>
    <property type="match status" value="1"/>
</dbReference>
<evidence type="ECO:0000256" key="2">
    <source>
        <dbReference type="ARBA" id="ARBA00012417"/>
    </source>
</evidence>
<keyword evidence="10" id="KW-0239">DNA-directed DNA polymerase</keyword>
<keyword evidence="6" id="KW-0540">Nuclease</keyword>
<keyword evidence="8" id="KW-0378">Hydrolase</keyword>
<dbReference type="Gene3D" id="1.10.150.20">
    <property type="entry name" value="5' to 3' exonuclease, C-terminal subdomain"/>
    <property type="match status" value="2"/>
</dbReference>
<dbReference type="PROSITE" id="PS00447">
    <property type="entry name" value="DNA_POLYMERASE_A"/>
    <property type="match status" value="1"/>
</dbReference>
<dbReference type="CDD" id="cd09859">
    <property type="entry name" value="PIN_53EXO"/>
    <property type="match status" value="1"/>
</dbReference>
<keyword evidence="3" id="KW-0808">Transferase</keyword>
<dbReference type="Gene3D" id="3.40.50.1010">
    <property type="entry name" value="5'-nuclease"/>
    <property type="match status" value="1"/>
</dbReference>
<dbReference type="GO" id="GO:0006302">
    <property type="term" value="P:double-strand break repair"/>
    <property type="evidence" value="ECO:0007669"/>
    <property type="project" value="TreeGrafter"/>
</dbReference>
<dbReference type="NCBIfam" id="NF004397">
    <property type="entry name" value="PRK05755.1"/>
    <property type="match status" value="1"/>
</dbReference>
<feature type="domain" description="3'-5' exonuclease" evidence="14">
    <location>
        <begin position="339"/>
        <end position="521"/>
    </location>
</feature>
<evidence type="ECO:0000259" key="15">
    <source>
        <dbReference type="SMART" id="SM00475"/>
    </source>
</evidence>
<dbReference type="GO" id="GO:0006261">
    <property type="term" value="P:DNA-templated DNA replication"/>
    <property type="evidence" value="ECO:0007669"/>
    <property type="project" value="InterPro"/>
</dbReference>
<dbReference type="EC" id="2.7.7.7" evidence="2"/>
<evidence type="ECO:0000256" key="3">
    <source>
        <dbReference type="ARBA" id="ARBA00022679"/>
    </source>
</evidence>
<name>A0A381U972_9ZZZZ</name>
<dbReference type="InterPro" id="IPR002421">
    <property type="entry name" value="5-3_exonuclease"/>
</dbReference>
<feature type="domain" description="DNA-directed DNA polymerase family A palm" evidence="16">
    <location>
        <begin position="688"/>
        <end position="898"/>
    </location>
</feature>
<dbReference type="SUPFAM" id="SSF47807">
    <property type="entry name" value="5' to 3' exonuclease, C-terminal subdomain"/>
    <property type="match status" value="1"/>
</dbReference>
<keyword evidence="12" id="KW-0234">DNA repair</keyword>
<dbReference type="GO" id="GO:0008409">
    <property type="term" value="F:5'-3' exonuclease activity"/>
    <property type="evidence" value="ECO:0007669"/>
    <property type="project" value="InterPro"/>
</dbReference>
<evidence type="ECO:0000256" key="6">
    <source>
        <dbReference type="ARBA" id="ARBA00022722"/>
    </source>
</evidence>
<dbReference type="CDD" id="cd09898">
    <property type="entry name" value="H3TH_53EXO"/>
    <property type="match status" value="1"/>
</dbReference>
<evidence type="ECO:0000256" key="4">
    <source>
        <dbReference type="ARBA" id="ARBA00022695"/>
    </source>
</evidence>
<dbReference type="PANTHER" id="PTHR10133">
    <property type="entry name" value="DNA POLYMERASE I"/>
    <property type="match status" value="1"/>
</dbReference>
<proteinExistence type="inferred from homology"/>
<evidence type="ECO:0000259" key="14">
    <source>
        <dbReference type="SMART" id="SM00474"/>
    </source>
</evidence>
<dbReference type="CDD" id="cd08637">
    <property type="entry name" value="DNA_pol_A_pol_I_C"/>
    <property type="match status" value="1"/>
</dbReference>
<dbReference type="SMART" id="SM00279">
    <property type="entry name" value="HhH2"/>
    <property type="match status" value="1"/>
</dbReference>
<keyword evidence="4" id="KW-0548">Nucleotidyltransferase</keyword>
<dbReference type="InterPro" id="IPR008918">
    <property type="entry name" value="HhH2"/>
</dbReference>
<dbReference type="AlphaFoldDB" id="A0A381U972"/>
<keyword evidence="7" id="KW-0227">DNA damage</keyword>
<dbReference type="Pfam" id="PF00476">
    <property type="entry name" value="DNA_pol_A"/>
    <property type="match status" value="1"/>
</dbReference>
<dbReference type="PANTHER" id="PTHR10133:SF27">
    <property type="entry name" value="DNA POLYMERASE NU"/>
    <property type="match status" value="1"/>
</dbReference>
<evidence type="ECO:0000256" key="5">
    <source>
        <dbReference type="ARBA" id="ARBA00022705"/>
    </source>
</evidence>
<dbReference type="SMART" id="SM00474">
    <property type="entry name" value="35EXOc"/>
    <property type="match status" value="1"/>
</dbReference>
<evidence type="ECO:0000256" key="9">
    <source>
        <dbReference type="ARBA" id="ARBA00022839"/>
    </source>
</evidence>
<dbReference type="InterPro" id="IPR018320">
    <property type="entry name" value="DNA_polymerase_1"/>
</dbReference>
<dbReference type="InterPro" id="IPR043502">
    <property type="entry name" value="DNA/RNA_pol_sf"/>
</dbReference>
<dbReference type="Gene3D" id="1.20.1060.10">
    <property type="entry name" value="Taq DNA Polymerase, Chain T, domain 4"/>
    <property type="match status" value="1"/>
</dbReference>
<comment type="similarity">
    <text evidence="1">Belongs to the DNA polymerase type-A family.</text>
</comment>
<evidence type="ECO:0000256" key="12">
    <source>
        <dbReference type="ARBA" id="ARBA00023204"/>
    </source>
</evidence>
<dbReference type="InterPro" id="IPR020045">
    <property type="entry name" value="DNA_polI_H3TH"/>
</dbReference>
<keyword evidence="9" id="KW-0269">Exonuclease</keyword>
<sequence length="945" mass="106364">MVPLDGCRGDCMGEIQQQLMFPTKENPTNPLLMIMDGHALIHRAFRAIFSRQAFTTSSGEDTTGVYGFSNTFIRAIQQIEPTHCIMAFDSPGPTFRHTRFEQYKAGRPATPKEMVHQFDRVKELMMAFRVPVIEIPGFEADDIIGTLTTQAEEQCINTIVLTGDTDTLQLVSPHVQVLLFSGIQNQKVYDIEGVKERFGGLGPEYQIEIKAIKGDTSDNVPGLPGVGEKTAIKVLREYHNLEGIYDNLEKITPERIKLAFEANRDQVFESRWLVTIDRNTPLDLDMESSRFWTYRREDVVDFMRELEFGNIIPRVPVSNLPPSEMMVTKSSSDGIPTNYHLVDDKKSFEKMGSALWESKSFSFDTETNSLDPMNAILVGLSFSTGEGLAWYVPVGHADGKQLPTEYVMDQLRPLFQNTDILKSGHNLNFDLSVLMNYGIKVEGLHCDTMLSAHLLGKKGIGLKNLAFDVLRQEMTPISELIGTGKGKTTMDCLPIERVLDYACADADFTGRLAKIFVDELKNRELWGIFSMVEMPLISILVSMQLSGITLDKDILQTMDKDLTEKIGNLETEIYLGVGHTFKINSPQQLSTVLFQELGLPKTKRTKTGYSTDANSLEFLRGHHPIIESILGYRQLAKLKSTYVDALPGLVHESTGRIHTRYNQAGSATGRISSNDPNLQNIPVRTEIGREVRKAFVSRGIGGQPWYFVSADYSQIELRVLAHLSKDTGLVEAFQKQEDIHSSTASMMFDIPLEEVGYDERRIAKILNFGVIYGLSAFGISQQTEFGPDEGRKFIDTYFSKYPRIQEYIDSTKDSARNLGYVETMLGRRRYIPEVNGSNAIIRNAGERMAINMPIQGTAADIVKLAMLRVQRAIEKQELRSKMLLQVHDELIFEVPKDELEAMSRLLLEEMPRALDTHNPLIVPLEVDIKTGLNWGDMRLNIFSNG</sequence>
<dbReference type="SMART" id="SM00482">
    <property type="entry name" value="POLAc"/>
    <property type="match status" value="1"/>
</dbReference>
<dbReference type="NCBIfam" id="TIGR00593">
    <property type="entry name" value="pola"/>
    <property type="match status" value="1"/>
</dbReference>
<evidence type="ECO:0000256" key="1">
    <source>
        <dbReference type="ARBA" id="ARBA00007705"/>
    </source>
</evidence>
<dbReference type="FunFam" id="1.10.150.20:FF:000003">
    <property type="entry name" value="DNA polymerase I"/>
    <property type="match status" value="1"/>
</dbReference>
<dbReference type="InterPro" id="IPR002298">
    <property type="entry name" value="DNA_polymerase_A"/>
</dbReference>
<dbReference type="GO" id="GO:0008408">
    <property type="term" value="F:3'-5' exonuclease activity"/>
    <property type="evidence" value="ECO:0007669"/>
    <property type="project" value="InterPro"/>
</dbReference>
<dbReference type="InterPro" id="IPR020046">
    <property type="entry name" value="5-3_exonucl_a-hlix_arch_N"/>
</dbReference>
<dbReference type="FunFam" id="1.20.1060.10:FF:000001">
    <property type="entry name" value="DNA polymerase I"/>
    <property type="match status" value="1"/>
</dbReference>